<evidence type="ECO:0000313" key="2">
    <source>
        <dbReference type="Proteomes" id="UP001596220"/>
    </source>
</evidence>
<dbReference type="EMBL" id="JBHSQO010000014">
    <property type="protein sequence ID" value="MFC6090814.1"/>
    <property type="molecule type" value="Genomic_DNA"/>
</dbReference>
<dbReference type="RefSeq" id="WP_380637016.1">
    <property type="nucleotide sequence ID" value="NZ_JBHSQO010000014.1"/>
</dbReference>
<comment type="caution">
    <text evidence="1">The sequence shown here is derived from an EMBL/GenBank/DDBJ whole genome shotgun (WGS) entry which is preliminary data.</text>
</comment>
<reference evidence="2" key="1">
    <citation type="journal article" date="2019" name="Int. J. Syst. Evol. Microbiol.">
        <title>The Global Catalogue of Microorganisms (GCM) 10K type strain sequencing project: providing services to taxonomists for standard genome sequencing and annotation.</title>
        <authorList>
            <consortium name="The Broad Institute Genomics Platform"/>
            <consortium name="The Broad Institute Genome Sequencing Center for Infectious Disease"/>
            <person name="Wu L."/>
            <person name="Ma J."/>
        </authorList>
    </citation>
    <scope>NUCLEOTIDE SEQUENCE [LARGE SCALE GENOMIC DNA]</scope>
    <source>
        <strain evidence="2">CGMCC 4.7246</strain>
    </source>
</reference>
<keyword evidence="2" id="KW-1185">Reference proteome</keyword>
<accession>A0ABW1P6B1</accession>
<evidence type="ECO:0000313" key="1">
    <source>
        <dbReference type="EMBL" id="MFC6090814.1"/>
    </source>
</evidence>
<name>A0ABW1P6B1_9PSEU</name>
<organism evidence="1 2">
    <name type="scientific">Saccharothrix lopnurensis</name>
    <dbReference type="NCBI Taxonomy" id="1670621"/>
    <lineage>
        <taxon>Bacteria</taxon>
        <taxon>Bacillati</taxon>
        <taxon>Actinomycetota</taxon>
        <taxon>Actinomycetes</taxon>
        <taxon>Pseudonocardiales</taxon>
        <taxon>Pseudonocardiaceae</taxon>
        <taxon>Saccharothrix</taxon>
    </lineage>
</organism>
<sequence>MDTTTTPRDRAVLRAVADGRCVYAAGTLLVDGIGCCDQFAGPRLVRAGLIAAGVGPARLTAAGRALLVADGSARHAAA</sequence>
<gene>
    <name evidence="1" type="ORF">ACFP3R_16155</name>
</gene>
<dbReference type="Proteomes" id="UP001596220">
    <property type="component" value="Unassembled WGS sequence"/>
</dbReference>
<protein>
    <submittedName>
        <fullName evidence="1">Uncharacterized protein</fullName>
    </submittedName>
</protein>
<proteinExistence type="predicted"/>